<evidence type="ECO:0000313" key="7">
    <source>
        <dbReference type="EMBL" id="TWC07275.1"/>
    </source>
</evidence>
<dbReference type="SUPFAM" id="SSF55424">
    <property type="entry name" value="FAD/NAD-linked reductases, dimerisation (C-terminal) domain"/>
    <property type="match status" value="1"/>
</dbReference>
<evidence type="ECO:0000256" key="4">
    <source>
        <dbReference type="ARBA" id="ARBA00023002"/>
    </source>
</evidence>
<accession>A0A560MIS6</accession>
<keyword evidence="3" id="KW-0274">FAD</keyword>
<dbReference type="Pfam" id="PF14759">
    <property type="entry name" value="Reductase_C"/>
    <property type="match status" value="1"/>
</dbReference>
<keyword evidence="4" id="KW-0560">Oxidoreductase</keyword>
<feature type="domain" description="FAD/NAD(P)-binding" evidence="5">
    <location>
        <begin position="9"/>
        <end position="301"/>
    </location>
</feature>
<dbReference type="PANTHER" id="PTHR43557:SF2">
    <property type="entry name" value="RIESKE DOMAIN-CONTAINING PROTEIN-RELATED"/>
    <property type="match status" value="1"/>
</dbReference>
<dbReference type="GO" id="GO:0005737">
    <property type="term" value="C:cytoplasm"/>
    <property type="evidence" value="ECO:0007669"/>
    <property type="project" value="TreeGrafter"/>
</dbReference>
<keyword evidence="7" id="KW-0223">Dioxygenase</keyword>
<gene>
    <name evidence="7" type="ORF">FBZ93_101567</name>
</gene>
<sequence>MTLDPQQARIVIVGAGQAGARAAEALRAAGHRGAVSLIGDEEHLPYERPQLSKAILVDRASNPVLVLQHQQWSDLDVALYTSSRAVAADLQRRVVGLANGQELAFDRLLFTTGTRVRRLPELDNGPLPVRYLRCMNDALALRQELQPGRRIALIGGGVVGLEVASAAIRRGCHVTIIEKAEGLLSQIGSGSLGQYLHQLHASKGAKIVCNAVAKRSTSRGLELDDGSFVPADLALAGVGVEPVTELAQQLGLDSQHGIRVTSSGATHADGIFAAGDVAEQWSRSHDRWMRIENWANAQNQAIATAKSMTNLATAYDAPSWFWSDQYDANIQVVGNPAGGEEIVRGDVGAGRFVTISVRDGEVVGGITVNSARDMAVLRRLVASRKPVRKSELENPALELKRLLAA</sequence>
<dbReference type="GO" id="GO:0016651">
    <property type="term" value="F:oxidoreductase activity, acting on NAD(P)H"/>
    <property type="evidence" value="ECO:0007669"/>
    <property type="project" value="TreeGrafter"/>
</dbReference>
<keyword evidence="2" id="KW-0285">Flavoprotein</keyword>
<dbReference type="InterPro" id="IPR016156">
    <property type="entry name" value="FAD/NAD-linked_Rdtase_dimer_sf"/>
</dbReference>
<dbReference type="Gene3D" id="3.30.390.30">
    <property type="match status" value="1"/>
</dbReference>
<name>A0A560MIS6_9BRAD</name>
<dbReference type="Proteomes" id="UP000321304">
    <property type="component" value="Unassembled WGS sequence"/>
</dbReference>
<reference evidence="7 8" key="1">
    <citation type="submission" date="2019-06" db="EMBL/GenBank/DDBJ databases">
        <title>Genomic Encyclopedia of Type Strains, Phase IV (KMG-V): Genome sequencing to study the core and pangenomes of soil and plant-associated prokaryotes.</title>
        <authorList>
            <person name="Whitman W."/>
        </authorList>
    </citation>
    <scope>NUCLEOTIDE SEQUENCE [LARGE SCALE GENOMIC DNA]</scope>
    <source>
        <strain evidence="7 8">BR 10355</strain>
    </source>
</reference>
<evidence type="ECO:0000259" key="6">
    <source>
        <dbReference type="Pfam" id="PF14759"/>
    </source>
</evidence>
<evidence type="ECO:0000256" key="2">
    <source>
        <dbReference type="ARBA" id="ARBA00022630"/>
    </source>
</evidence>
<dbReference type="AlphaFoldDB" id="A0A560MIS6"/>
<dbReference type="InterPro" id="IPR036188">
    <property type="entry name" value="FAD/NAD-bd_sf"/>
</dbReference>
<evidence type="ECO:0000256" key="1">
    <source>
        <dbReference type="ARBA" id="ARBA00001974"/>
    </source>
</evidence>
<keyword evidence="8" id="KW-1185">Reference proteome</keyword>
<protein>
    <submittedName>
        <fullName evidence="7">p-cumate 2,3-dioxygenase ferredoxin reductase subunit</fullName>
    </submittedName>
</protein>
<dbReference type="PRINTS" id="PR00368">
    <property type="entry name" value="FADPNR"/>
</dbReference>
<dbReference type="PRINTS" id="PR00411">
    <property type="entry name" value="PNDRDTASEI"/>
</dbReference>
<dbReference type="PANTHER" id="PTHR43557">
    <property type="entry name" value="APOPTOSIS-INDUCING FACTOR 1"/>
    <property type="match status" value="1"/>
</dbReference>
<dbReference type="GO" id="GO:0051213">
    <property type="term" value="F:dioxygenase activity"/>
    <property type="evidence" value="ECO:0007669"/>
    <property type="project" value="UniProtKB-KW"/>
</dbReference>
<proteinExistence type="predicted"/>
<comment type="caution">
    <text evidence="7">The sequence shown here is derived from an EMBL/GenBank/DDBJ whole genome shotgun (WGS) entry which is preliminary data.</text>
</comment>
<dbReference type="InterPro" id="IPR050446">
    <property type="entry name" value="FAD-oxidoreductase/Apoptosis"/>
</dbReference>
<evidence type="ECO:0000313" key="8">
    <source>
        <dbReference type="Proteomes" id="UP000321304"/>
    </source>
</evidence>
<feature type="domain" description="Reductase C-terminal" evidence="6">
    <location>
        <begin position="320"/>
        <end position="403"/>
    </location>
</feature>
<dbReference type="InterPro" id="IPR028202">
    <property type="entry name" value="Reductase_C"/>
</dbReference>
<dbReference type="Gene3D" id="3.50.50.60">
    <property type="entry name" value="FAD/NAD(P)-binding domain"/>
    <property type="match status" value="2"/>
</dbReference>
<evidence type="ECO:0000256" key="3">
    <source>
        <dbReference type="ARBA" id="ARBA00022827"/>
    </source>
</evidence>
<dbReference type="SUPFAM" id="SSF51905">
    <property type="entry name" value="FAD/NAD(P)-binding domain"/>
    <property type="match status" value="2"/>
</dbReference>
<dbReference type="InterPro" id="IPR023753">
    <property type="entry name" value="FAD/NAD-binding_dom"/>
</dbReference>
<evidence type="ECO:0000259" key="5">
    <source>
        <dbReference type="Pfam" id="PF07992"/>
    </source>
</evidence>
<dbReference type="Pfam" id="PF07992">
    <property type="entry name" value="Pyr_redox_2"/>
    <property type="match status" value="1"/>
</dbReference>
<organism evidence="7 8">
    <name type="scientific">Bradyrhizobium macuxiense</name>
    <dbReference type="NCBI Taxonomy" id="1755647"/>
    <lineage>
        <taxon>Bacteria</taxon>
        <taxon>Pseudomonadati</taxon>
        <taxon>Pseudomonadota</taxon>
        <taxon>Alphaproteobacteria</taxon>
        <taxon>Hyphomicrobiales</taxon>
        <taxon>Nitrobacteraceae</taxon>
        <taxon>Bradyrhizobium</taxon>
    </lineage>
</organism>
<dbReference type="EMBL" id="VITY01000001">
    <property type="protein sequence ID" value="TWC07275.1"/>
    <property type="molecule type" value="Genomic_DNA"/>
</dbReference>
<comment type="cofactor">
    <cofactor evidence="1">
        <name>FAD</name>
        <dbReference type="ChEBI" id="CHEBI:57692"/>
    </cofactor>
</comment>
<dbReference type="STRING" id="1755647.AS156_13990"/>